<gene>
    <name evidence="8" type="ORF">HMPREF0291_11085</name>
</gene>
<dbReference type="STRING" id="585529.HMPREF0291_11085"/>
<dbReference type="InterPro" id="IPR013325">
    <property type="entry name" value="RNA_pol_sigma_r2"/>
</dbReference>
<dbReference type="InterPro" id="IPR036388">
    <property type="entry name" value="WH-like_DNA-bd_sf"/>
</dbReference>
<feature type="domain" description="RNA polymerase sigma-70 region 2" evidence="6">
    <location>
        <begin position="24"/>
        <end position="90"/>
    </location>
</feature>
<dbReference type="OrthoDB" id="5244716at2"/>
<evidence type="ECO:0000313" key="9">
    <source>
        <dbReference type="Proteomes" id="UP000004208"/>
    </source>
</evidence>
<dbReference type="Pfam" id="PF08281">
    <property type="entry name" value="Sigma70_r4_2"/>
    <property type="match status" value="1"/>
</dbReference>
<dbReference type="CDD" id="cd06171">
    <property type="entry name" value="Sigma70_r4"/>
    <property type="match status" value="1"/>
</dbReference>
<evidence type="ECO:0000256" key="3">
    <source>
        <dbReference type="ARBA" id="ARBA00023082"/>
    </source>
</evidence>
<sequence length="179" mass="19991">MDRDTEKQLVARAQNGDEKAFAELVRDANRRMWAVAMSVTGNQHDAEDAMQNAMISAWKNIERFKPEARFSTWLYRITSNAALDIMRKKRELPDDEAGAEEADSAAPIQQRVTTTMVVREALESLDPDFKEVLVLREYASLSYDEIAAHQGIPVATVKSRLNRARGKLKEALVASGAGP</sequence>
<organism evidence="8 9">
    <name type="scientific">Corynebacterium genitalium ATCC 33030</name>
    <dbReference type="NCBI Taxonomy" id="585529"/>
    <lineage>
        <taxon>Bacteria</taxon>
        <taxon>Bacillati</taxon>
        <taxon>Actinomycetota</taxon>
        <taxon>Actinomycetes</taxon>
        <taxon>Mycobacteriales</taxon>
        <taxon>Corynebacteriaceae</taxon>
        <taxon>Corynebacterium</taxon>
    </lineage>
</organism>
<dbReference type="Proteomes" id="UP000004208">
    <property type="component" value="Unassembled WGS sequence"/>
</dbReference>
<dbReference type="GO" id="GO:0006352">
    <property type="term" value="P:DNA-templated transcription initiation"/>
    <property type="evidence" value="ECO:0007669"/>
    <property type="project" value="InterPro"/>
</dbReference>
<keyword evidence="9" id="KW-1185">Reference proteome</keyword>
<evidence type="ECO:0000259" key="7">
    <source>
        <dbReference type="Pfam" id="PF08281"/>
    </source>
</evidence>
<dbReference type="Gene3D" id="1.10.10.10">
    <property type="entry name" value="Winged helix-like DNA-binding domain superfamily/Winged helix DNA-binding domain"/>
    <property type="match status" value="1"/>
</dbReference>
<evidence type="ECO:0000259" key="6">
    <source>
        <dbReference type="Pfam" id="PF04542"/>
    </source>
</evidence>
<keyword evidence="5" id="KW-0804">Transcription</keyword>
<dbReference type="HOGENOM" id="CLU_047691_3_0_11"/>
<dbReference type="EMBL" id="ACLJ02000002">
    <property type="protein sequence ID" value="EFK54705.1"/>
    <property type="molecule type" value="Genomic_DNA"/>
</dbReference>
<proteinExistence type="inferred from homology"/>
<dbReference type="PANTHER" id="PTHR43133">
    <property type="entry name" value="RNA POLYMERASE ECF-TYPE SIGMA FACTO"/>
    <property type="match status" value="1"/>
</dbReference>
<dbReference type="InterPro" id="IPR013249">
    <property type="entry name" value="RNA_pol_sigma70_r4_t2"/>
</dbReference>
<dbReference type="GO" id="GO:0003677">
    <property type="term" value="F:DNA binding"/>
    <property type="evidence" value="ECO:0007669"/>
    <property type="project" value="UniProtKB-KW"/>
</dbReference>
<evidence type="ECO:0000256" key="5">
    <source>
        <dbReference type="ARBA" id="ARBA00023163"/>
    </source>
</evidence>
<reference evidence="8" key="1">
    <citation type="submission" date="2010-06" db="EMBL/GenBank/DDBJ databases">
        <authorList>
            <person name="Muzny D."/>
            <person name="Qin X."/>
            <person name="Buhay C."/>
            <person name="Dugan-Rocha S."/>
            <person name="Ding Y."/>
            <person name="Chen G."/>
            <person name="Hawes A."/>
            <person name="Holder M."/>
            <person name="Jhangiani S."/>
            <person name="Johnson A."/>
            <person name="Khan Z."/>
            <person name="Li Z."/>
            <person name="Liu W."/>
            <person name="Liu X."/>
            <person name="Perez L."/>
            <person name="Shen H."/>
            <person name="Wang Q."/>
            <person name="Watt J."/>
            <person name="Xi L."/>
            <person name="Xin Y."/>
            <person name="Zhou J."/>
            <person name="Deng J."/>
            <person name="Jiang H."/>
            <person name="Liu Y."/>
            <person name="Qu J."/>
            <person name="Song X.-Z."/>
            <person name="Zhang L."/>
            <person name="Villasana D."/>
            <person name="Johnson A."/>
            <person name="Liu J."/>
            <person name="Liyanage D."/>
            <person name="Lorensuhewa L."/>
            <person name="Robinson T."/>
            <person name="Song A."/>
            <person name="Song B.-B."/>
            <person name="Dinh H."/>
            <person name="Thornton R."/>
            <person name="Coyle M."/>
            <person name="Francisco L."/>
            <person name="Jackson L."/>
            <person name="Javaid M."/>
            <person name="Korchina V."/>
            <person name="Kovar C."/>
            <person name="Mata R."/>
            <person name="Mathew T."/>
            <person name="Ngo R."/>
            <person name="Nguyen L."/>
            <person name="Nguyen N."/>
            <person name="Okwuonu G."/>
            <person name="Ongeri F."/>
            <person name="Pham C."/>
            <person name="Simmons D."/>
            <person name="Wilczek-Boney K."/>
            <person name="Hale W."/>
            <person name="Jakkamsetti A."/>
            <person name="Pham P."/>
            <person name="Ruth R."/>
            <person name="San Lucas F."/>
            <person name="Warren J."/>
            <person name="Zhang J."/>
            <person name="Zhao Z."/>
            <person name="Zhou C."/>
            <person name="Zhu D."/>
            <person name="Lee S."/>
            <person name="Bess C."/>
            <person name="Blankenburg K."/>
            <person name="Forbes L."/>
            <person name="Fu Q."/>
            <person name="Gubbala S."/>
            <person name="Hirani K."/>
            <person name="Jayaseelan J.C."/>
            <person name="Lara F."/>
            <person name="Munidasa M."/>
            <person name="Palculict T."/>
            <person name="Patil S."/>
            <person name="Pu L.-L."/>
            <person name="Saada N."/>
            <person name="Tang L."/>
            <person name="Weissenberger G."/>
            <person name="Zhu Y."/>
            <person name="Hemphill L."/>
            <person name="Shang Y."/>
            <person name="Youmans B."/>
            <person name="Ayvaz T."/>
            <person name="Ross M."/>
            <person name="Santibanez J."/>
            <person name="Aqrawi P."/>
            <person name="Gross S."/>
            <person name="Joshi V."/>
            <person name="Fowler G."/>
            <person name="Nazareth L."/>
            <person name="Reid J."/>
            <person name="Worley K."/>
            <person name="Petrosino J."/>
            <person name="Highlander S."/>
            <person name="Gibbs R."/>
        </authorList>
    </citation>
    <scope>NUCLEOTIDE SEQUENCE [LARGE SCALE GENOMIC DNA]</scope>
    <source>
        <strain evidence="8">ATCC 33030</strain>
    </source>
</reference>
<comment type="caution">
    <text evidence="8">The sequence shown here is derived from an EMBL/GenBank/DDBJ whole genome shotgun (WGS) entry which is preliminary data.</text>
</comment>
<dbReference type="InterPro" id="IPR014284">
    <property type="entry name" value="RNA_pol_sigma-70_dom"/>
</dbReference>
<evidence type="ECO:0000313" key="8">
    <source>
        <dbReference type="EMBL" id="EFK54705.1"/>
    </source>
</evidence>
<dbReference type="GO" id="GO:0016987">
    <property type="term" value="F:sigma factor activity"/>
    <property type="evidence" value="ECO:0007669"/>
    <property type="project" value="UniProtKB-KW"/>
</dbReference>
<protein>
    <submittedName>
        <fullName evidence="8">Sigma-70 region 2</fullName>
    </submittedName>
</protein>
<dbReference type="eggNOG" id="COG1595">
    <property type="taxonomic scope" value="Bacteria"/>
</dbReference>
<dbReference type="SUPFAM" id="SSF88659">
    <property type="entry name" value="Sigma3 and sigma4 domains of RNA polymerase sigma factors"/>
    <property type="match status" value="1"/>
</dbReference>
<dbReference type="RefSeq" id="WP_005289176.1">
    <property type="nucleotide sequence ID" value="NZ_CM000961.1"/>
</dbReference>
<dbReference type="AlphaFoldDB" id="D7WC76"/>
<evidence type="ECO:0000256" key="2">
    <source>
        <dbReference type="ARBA" id="ARBA00023015"/>
    </source>
</evidence>
<feature type="domain" description="RNA polymerase sigma factor 70 region 4 type 2" evidence="7">
    <location>
        <begin position="117"/>
        <end position="168"/>
    </location>
</feature>
<keyword evidence="3" id="KW-0731">Sigma factor</keyword>
<keyword evidence="4" id="KW-0238">DNA-binding</keyword>
<evidence type="ECO:0000256" key="4">
    <source>
        <dbReference type="ARBA" id="ARBA00023125"/>
    </source>
</evidence>
<comment type="similarity">
    <text evidence="1">Belongs to the sigma-70 factor family. ECF subfamily.</text>
</comment>
<dbReference type="InterPro" id="IPR039425">
    <property type="entry name" value="RNA_pol_sigma-70-like"/>
</dbReference>
<name>D7WC76_9CORY</name>
<dbReference type="NCBIfam" id="TIGR02937">
    <property type="entry name" value="sigma70-ECF"/>
    <property type="match status" value="1"/>
</dbReference>
<keyword evidence="2" id="KW-0805">Transcription regulation</keyword>
<accession>D7WC76</accession>
<dbReference type="PANTHER" id="PTHR43133:SF51">
    <property type="entry name" value="RNA POLYMERASE SIGMA FACTOR"/>
    <property type="match status" value="1"/>
</dbReference>
<dbReference type="InterPro" id="IPR013324">
    <property type="entry name" value="RNA_pol_sigma_r3/r4-like"/>
</dbReference>
<evidence type="ECO:0000256" key="1">
    <source>
        <dbReference type="ARBA" id="ARBA00010641"/>
    </source>
</evidence>
<dbReference type="Gene3D" id="1.10.1740.10">
    <property type="match status" value="1"/>
</dbReference>
<dbReference type="SUPFAM" id="SSF88946">
    <property type="entry name" value="Sigma2 domain of RNA polymerase sigma factors"/>
    <property type="match status" value="1"/>
</dbReference>
<dbReference type="InterPro" id="IPR007627">
    <property type="entry name" value="RNA_pol_sigma70_r2"/>
</dbReference>
<dbReference type="Pfam" id="PF04542">
    <property type="entry name" value="Sigma70_r2"/>
    <property type="match status" value="1"/>
</dbReference>